<evidence type="ECO:0000313" key="2">
    <source>
        <dbReference type="Proteomes" id="UP000250235"/>
    </source>
</evidence>
<evidence type="ECO:0000313" key="1">
    <source>
        <dbReference type="EMBL" id="KZV27868.1"/>
    </source>
</evidence>
<proteinExistence type="predicted"/>
<dbReference type="EMBL" id="KV010254">
    <property type="protein sequence ID" value="KZV27868.1"/>
    <property type="molecule type" value="Genomic_DNA"/>
</dbReference>
<name>A0A2Z7B330_9LAMI</name>
<dbReference type="AlphaFoldDB" id="A0A2Z7B330"/>
<gene>
    <name evidence="1" type="ORF">F511_32580</name>
</gene>
<organism evidence="1 2">
    <name type="scientific">Dorcoceras hygrometricum</name>
    <dbReference type="NCBI Taxonomy" id="472368"/>
    <lineage>
        <taxon>Eukaryota</taxon>
        <taxon>Viridiplantae</taxon>
        <taxon>Streptophyta</taxon>
        <taxon>Embryophyta</taxon>
        <taxon>Tracheophyta</taxon>
        <taxon>Spermatophyta</taxon>
        <taxon>Magnoliopsida</taxon>
        <taxon>eudicotyledons</taxon>
        <taxon>Gunneridae</taxon>
        <taxon>Pentapetalae</taxon>
        <taxon>asterids</taxon>
        <taxon>lamiids</taxon>
        <taxon>Lamiales</taxon>
        <taxon>Gesneriaceae</taxon>
        <taxon>Didymocarpoideae</taxon>
        <taxon>Trichosporeae</taxon>
        <taxon>Loxocarpinae</taxon>
        <taxon>Dorcoceras</taxon>
    </lineage>
</organism>
<protein>
    <submittedName>
        <fullName evidence="1">Uncharacterized protein</fullName>
    </submittedName>
</protein>
<keyword evidence="2" id="KW-1185">Reference proteome</keyword>
<reference evidence="1 2" key="1">
    <citation type="journal article" date="2015" name="Proc. Natl. Acad. Sci. U.S.A.">
        <title>The resurrection genome of Boea hygrometrica: A blueprint for survival of dehydration.</title>
        <authorList>
            <person name="Xiao L."/>
            <person name="Yang G."/>
            <person name="Zhang L."/>
            <person name="Yang X."/>
            <person name="Zhao S."/>
            <person name="Ji Z."/>
            <person name="Zhou Q."/>
            <person name="Hu M."/>
            <person name="Wang Y."/>
            <person name="Chen M."/>
            <person name="Xu Y."/>
            <person name="Jin H."/>
            <person name="Xiao X."/>
            <person name="Hu G."/>
            <person name="Bao F."/>
            <person name="Hu Y."/>
            <person name="Wan P."/>
            <person name="Li L."/>
            <person name="Deng X."/>
            <person name="Kuang T."/>
            <person name="Xiang C."/>
            <person name="Zhu J.K."/>
            <person name="Oliver M.J."/>
            <person name="He Y."/>
        </authorList>
    </citation>
    <scope>NUCLEOTIDE SEQUENCE [LARGE SCALE GENOMIC DNA]</scope>
    <source>
        <strain evidence="2">cv. XS01</strain>
    </source>
</reference>
<dbReference type="Proteomes" id="UP000250235">
    <property type="component" value="Unassembled WGS sequence"/>
</dbReference>
<accession>A0A2Z7B330</accession>
<sequence length="129" mass="14995">MHVAVKEHRSSRPANQLAVISIEPLYPHSVSTGEIIARTKLKTTEITYPKAQESGRTLGSGFTKTFDHHCYFTFLSSVDSGHLTGINRKSYSIRAQRHQSRSKQRRKSTTIYRRRVRMNSIYQGFRRRR</sequence>